<dbReference type="EMBL" id="CM056809">
    <property type="protein sequence ID" value="KAJ8648776.1"/>
    <property type="molecule type" value="Genomic_DNA"/>
</dbReference>
<dbReference type="Proteomes" id="UP001234297">
    <property type="component" value="Chromosome 1"/>
</dbReference>
<organism evidence="1 2">
    <name type="scientific">Persea americana</name>
    <name type="common">Avocado</name>
    <dbReference type="NCBI Taxonomy" id="3435"/>
    <lineage>
        <taxon>Eukaryota</taxon>
        <taxon>Viridiplantae</taxon>
        <taxon>Streptophyta</taxon>
        <taxon>Embryophyta</taxon>
        <taxon>Tracheophyta</taxon>
        <taxon>Spermatophyta</taxon>
        <taxon>Magnoliopsida</taxon>
        <taxon>Magnoliidae</taxon>
        <taxon>Laurales</taxon>
        <taxon>Lauraceae</taxon>
        <taxon>Persea</taxon>
    </lineage>
</organism>
<evidence type="ECO:0000313" key="1">
    <source>
        <dbReference type="EMBL" id="KAJ8648776.1"/>
    </source>
</evidence>
<name>A0ACC2MSR0_PERAE</name>
<comment type="caution">
    <text evidence="1">The sequence shown here is derived from an EMBL/GenBank/DDBJ whole genome shotgun (WGS) entry which is preliminary data.</text>
</comment>
<protein>
    <submittedName>
        <fullName evidence="1">Uncharacterized protein</fullName>
    </submittedName>
</protein>
<accession>A0ACC2MSR0</accession>
<keyword evidence="2" id="KW-1185">Reference proteome</keyword>
<proteinExistence type="predicted"/>
<gene>
    <name evidence="1" type="ORF">MRB53_001799</name>
</gene>
<reference evidence="1 2" key="1">
    <citation type="journal article" date="2022" name="Hortic Res">
        <title>A haplotype resolved chromosomal level avocado genome allows analysis of novel avocado genes.</title>
        <authorList>
            <person name="Nath O."/>
            <person name="Fletcher S.J."/>
            <person name="Hayward A."/>
            <person name="Shaw L.M."/>
            <person name="Masouleh A.K."/>
            <person name="Furtado A."/>
            <person name="Henry R.J."/>
            <person name="Mitter N."/>
        </authorList>
    </citation>
    <scope>NUCLEOTIDE SEQUENCE [LARGE SCALE GENOMIC DNA]</scope>
    <source>
        <strain evidence="2">cv. Hass</strain>
    </source>
</reference>
<sequence length="726" mass="79716">MPDTHALVNDFIAKLKKRKIEGSHATARQTADLLRSLISAQRMSNTNQAASLIEAAKAVGEQLIAANPMELAVGNIVRRVLHIIREEDLSLATTAMGGLGLSAESDDDDDGMDPEDRPALSAAAVAAAARSSLRAPSLHTLLEFVPESAAVPHTSSSGGDSEDRTKSADRNSRSRKLKHDVIEAINELIQDIDTCHEQIAEQAVEHIHQNEVILTLGRSRTVKEFLCAAKEKKRSFRVFVAEGAPRYQGHVLAKQLVAKGIQTTVITDSAVFAMISRVNMVIVGVHAIMANAGVIAPVGLNMVALAAQRHAVPFVVVAGSHKLCPLYPHNPEVLLNDLKSPSELLDFGEFSDCMDFGSGSGAPLHVVNPSFDYVPPKLVSLFITDTGGHNSSYMYRLIKDYYSADDLEIMATLTVPQPLPSPYVDAENLRKACQGWGTDEKVIISILGHRDSTQRKLIMLAYEELYQENLIDRLKSELSGDFEKAVIRWMLDPVDRDAVMANVAVKNFVTPDIRVILEIACVRSPSELLAVKQAYHSLYKRSLEEDVAMHTTGDFHKLLVALVSTYRYDGDEIDLSLALSEVKILHNAIKEKAFGHEEIIRILSTRSKAQVNATFNCYKDEYGASITKGLMGDPKDDFLAALRVVVRCIRSPHKYFAKVLNDAVNKQGADEDALTRVIVTHAEKDLNNIIELYFKRNSISLNHAVANHSSGDHKAFLLTLLGAEDL</sequence>
<evidence type="ECO:0000313" key="2">
    <source>
        <dbReference type="Proteomes" id="UP001234297"/>
    </source>
</evidence>